<proteinExistence type="predicted"/>
<evidence type="ECO:0000313" key="2">
    <source>
        <dbReference type="EMBL" id="AGI70339.1"/>
    </source>
</evidence>
<evidence type="ECO:0000256" key="1">
    <source>
        <dbReference type="SAM" id="SignalP"/>
    </source>
</evidence>
<feature type="signal peptide" evidence="1">
    <location>
        <begin position="1"/>
        <end position="18"/>
    </location>
</feature>
<keyword evidence="1" id="KW-0732">Signal</keyword>
<keyword evidence="3" id="KW-1185">Reference proteome</keyword>
<dbReference type="OrthoDB" id="8451541at2"/>
<dbReference type="STRING" id="391616.OA238_c00650"/>
<dbReference type="eggNOG" id="ENOG5032ZUG">
    <property type="taxonomic scope" value="Bacteria"/>
</dbReference>
<dbReference type="RefSeq" id="WP_015493581.1">
    <property type="nucleotide sequence ID" value="NC_020908.1"/>
</dbReference>
<evidence type="ECO:0000313" key="3">
    <source>
        <dbReference type="Proteomes" id="UP000004688"/>
    </source>
</evidence>
<dbReference type="Proteomes" id="UP000004688">
    <property type="component" value="Chromosome"/>
</dbReference>
<dbReference type="EMBL" id="CP003742">
    <property type="protein sequence ID" value="AGI70339.1"/>
    <property type="molecule type" value="Genomic_DNA"/>
</dbReference>
<accession>M9RCK5</accession>
<gene>
    <name evidence="2" type="ORF">OA238_c00650</name>
</gene>
<feature type="chain" id="PRO_5004102127" evidence="1">
    <location>
        <begin position="19"/>
        <end position="156"/>
    </location>
</feature>
<name>M9RCK5_9RHOB</name>
<reference evidence="2 3" key="1">
    <citation type="journal article" date="2013" name="PLoS ONE">
        <title>Poles Apart: Arctic and Antarctic Octadecabacter strains Share High Genome Plasticity and a New Type of Xanthorhodopsin.</title>
        <authorList>
            <person name="Vollmers J."/>
            <person name="Voget S."/>
            <person name="Dietrich S."/>
            <person name="Gollnow K."/>
            <person name="Smits M."/>
            <person name="Meyer K."/>
            <person name="Brinkhoff T."/>
            <person name="Simon M."/>
            <person name="Daniel R."/>
        </authorList>
    </citation>
    <scope>NUCLEOTIDE SEQUENCE [LARGE SCALE GENOMIC DNA]</scope>
    <source>
        <strain evidence="2 3">238</strain>
    </source>
</reference>
<dbReference type="KEGG" id="oar:OA238_c00650"/>
<dbReference type="HOGENOM" id="CLU_139174_0_0_5"/>
<protein>
    <submittedName>
        <fullName evidence="2">Uncharacterized protein</fullName>
    </submittedName>
</protein>
<organism evidence="2 3">
    <name type="scientific">Octadecabacter arcticus 238</name>
    <dbReference type="NCBI Taxonomy" id="391616"/>
    <lineage>
        <taxon>Bacteria</taxon>
        <taxon>Pseudomonadati</taxon>
        <taxon>Pseudomonadota</taxon>
        <taxon>Alphaproteobacteria</taxon>
        <taxon>Rhodobacterales</taxon>
        <taxon>Roseobacteraceae</taxon>
        <taxon>Octadecabacter</taxon>
    </lineage>
</organism>
<sequence>MKIVLAAALVAVAGQAQALSCLRADVARTFGWASDAQEHYVIMLGAFTFSPPAEDEADINNRQSVRLPATFSGDYLGADGFVAAPTLDLTLGFECFGPWCGSIENNGDTLAFVEQTADGYVLNVDPCFSTVFAPNDANVQSVLSCMRGTGCEEQAF</sequence>
<dbReference type="AlphaFoldDB" id="M9RCK5"/>